<protein>
    <submittedName>
        <fullName evidence="3">tRNA 5-methylaminomethyl-2-thiouridine biosynthesis bifunctional protein MnmC</fullName>
    </submittedName>
</protein>
<dbReference type="SUPFAM" id="SSF53335">
    <property type="entry name" value="S-adenosyl-L-methionine-dependent methyltransferases"/>
    <property type="match status" value="1"/>
</dbReference>
<dbReference type="InterPro" id="IPR029063">
    <property type="entry name" value="SAM-dependent_MTases_sf"/>
</dbReference>
<dbReference type="PANTHER" id="PTHR39963">
    <property type="entry name" value="SLL0983 PROTEIN"/>
    <property type="match status" value="1"/>
</dbReference>
<evidence type="ECO:0000313" key="2">
    <source>
        <dbReference type="EMBL" id="KGN72299.1"/>
    </source>
</evidence>
<dbReference type="Gene3D" id="3.40.50.150">
    <property type="entry name" value="Vaccinia Virus protein VP39"/>
    <property type="match status" value="1"/>
</dbReference>
<dbReference type="OrthoDB" id="9786494at2"/>
<dbReference type="EMBL" id="UGTF01000002">
    <property type="protein sequence ID" value="SUB88381.1"/>
    <property type="molecule type" value="Genomic_DNA"/>
</dbReference>
<dbReference type="RefSeq" id="WP_036871023.1">
    <property type="nucleotide sequence ID" value="NZ_JRFA01000031.1"/>
</dbReference>
<feature type="domain" description="MnmC-like methyltransferase" evidence="1">
    <location>
        <begin position="144"/>
        <end position="225"/>
    </location>
</feature>
<dbReference type="eggNOG" id="COG4121">
    <property type="taxonomic scope" value="Bacteria"/>
</dbReference>
<gene>
    <name evidence="3" type="primary">mnmC</name>
    <name evidence="2" type="ORF">HQ47_10170</name>
    <name evidence="3" type="ORF">NCTC11632_00450</name>
</gene>
<dbReference type="NCBIfam" id="NF033855">
    <property type="entry name" value="tRNA_MNMC2"/>
    <property type="match status" value="1"/>
</dbReference>
<dbReference type="PANTHER" id="PTHR39963:SF1">
    <property type="entry name" value="MNMC-LIKE METHYLTRANSFERASE DOMAIN-CONTAINING PROTEIN"/>
    <property type="match status" value="1"/>
</dbReference>
<proteinExistence type="predicted"/>
<keyword evidence="4" id="KW-1185">Reference proteome</keyword>
<evidence type="ECO:0000313" key="5">
    <source>
        <dbReference type="Proteomes" id="UP000254156"/>
    </source>
</evidence>
<dbReference type="GO" id="GO:0016645">
    <property type="term" value="F:oxidoreductase activity, acting on the CH-NH group of donors"/>
    <property type="evidence" value="ECO:0007669"/>
    <property type="project" value="InterPro"/>
</dbReference>
<reference evidence="2 4" key="1">
    <citation type="submission" date="2014-09" db="EMBL/GenBank/DDBJ databases">
        <title>Draft Genome Sequence of Porphyromonas macacae COT-192_OH2859.</title>
        <authorList>
            <person name="Wallis C."/>
            <person name="Deusch O."/>
            <person name="O'Flynn C."/>
            <person name="Davis I."/>
            <person name="Horsfall A."/>
            <person name="Kirkwood N."/>
            <person name="Harris S."/>
            <person name="Eisen J.A."/>
            <person name="Coil D.A."/>
            <person name="Darling A.E."/>
            <person name="Jospin G."/>
            <person name="Alexiev A."/>
        </authorList>
    </citation>
    <scope>NUCLEOTIDE SEQUENCE [LARGE SCALE GENOMIC DNA]</scope>
    <source>
        <strain evidence="4">COT-192 OH2859</strain>
        <strain evidence="2">COT-192_OH2859</strain>
    </source>
</reference>
<organism evidence="2 4">
    <name type="scientific">Porphyromonas macacae</name>
    <dbReference type="NCBI Taxonomy" id="28115"/>
    <lineage>
        <taxon>Bacteria</taxon>
        <taxon>Pseudomonadati</taxon>
        <taxon>Bacteroidota</taxon>
        <taxon>Bacteroidia</taxon>
        <taxon>Bacteroidales</taxon>
        <taxon>Porphyromonadaceae</taxon>
        <taxon>Porphyromonas</taxon>
    </lineage>
</organism>
<dbReference type="AlphaFoldDB" id="A0A0A2E777"/>
<sequence length="227" mass="25657">MSSRNLTLNTTADGSLTVYSRLSGEHYHSMFGAITESRRVFMELGLCNRLEEAEGVITVLEAGFGTGLNALLSLSEAIRAKKAVHYYTYELYPLGPAIYERIHFPVTELDGADEWLLQMHEAAWGCDVKLHPLFTLTKRQEDLTLTELPQAMDTVYWDAFSPEAQPELWSEELFRKVFECCNEGAVLTTYCAKGEIRRRLQRVGFDVLRMPGPKGGKREVLQATKLS</sequence>
<dbReference type="InterPro" id="IPR008471">
    <property type="entry name" value="MnmC-like_methylTransf"/>
</dbReference>
<name>A0A0A2E777_9PORP</name>
<evidence type="ECO:0000313" key="4">
    <source>
        <dbReference type="Proteomes" id="UP000030103"/>
    </source>
</evidence>
<accession>A0A0A2E777</accession>
<dbReference type="Proteomes" id="UP000030103">
    <property type="component" value="Unassembled WGS sequence"/>
</dbReference>
<evidence type="ECO:0000313" key="3">
    <source>
        <dbReference type="EMBL" id="SUB88381.1"/>
    </source>
</evidence>
<dbReference type="EMBL" id="JRFA01000031">
    <property type="protein sequence ID" value="KGN72299.1"/>
    <property type="molecule type" value="Genomic_DNA"/>
</dbReference>
<dbReference type="InterPro" id="IPR047785">
    <property type="entry name" value="tRNA_MNMC2"/>
</dbReference>
<dbReference type="Proteomes" id="UP000254156">
    <property type="component" value="Unassembled WGS sequence"/>
</dbReference>
<evidence type="ECO:0000259" key="1">
    <source>
        <dbReference type="Pfam" id="PF05430"/>
    </source>
</evidence>
<dbReference type="STRING" id="28115.HQ47_10170"/>
<dbReference type="Pfam" id="PF05430">
    <property type="entry name" value="Methyltransf_30"/>
    <property type="match status" value="1"/>
</dbReference>
<dbReference type="GO" id="GO:0004808">
    <property type="term" value="F:tRNA (5-methylaminomethyl-2-thiouridylate)(34)-methyltransferase activity"/>
    <property type="evidence" value="ECO:0007669"/>
    <property type="project" value="InterPro"/>
</dbReference>
<reference evidence="3 5" key="2">
    <citation type="submission" date="2018-06" db="EMBL/GenBank/DDBJ databases">
        <authorList>
            <consortium name="Pathogen Informatics"/>
            <person name="Doyle S."/>
        </authorList>
    </citation>
    <scope>NUCLEOTIDE SEQUENCE [LARGE SCALE GENOMIC DNA]</scope>
    <source>
        <strain evidence="3 5">NCTC11632</strain>
    </source>
</reference>